<proteinExistence type="predicted"/>
<accession>A0A7W8YW25</accession>
<name>A0A7W8YW25_9SPHI</name>
<dbReference type="InterPro" id="IPR052897">
    <property type="entry name" value="Sec-Metab_Biosynth_Hydrolase"/>
</dbReference>
<dbReference type="Gene3D" id="3.40.50.1820">
    <property type="entry name" value="alpha/beta hydrolase"/>
    <property type="match status" value="1"/>
</dbReference>
<comment type="caution">
    <text evidence="3">The sequence shown here is derived from an EMBL/GenBank/DDBJ whole genome shotgun (WGS) entry which is preliminary data.</text>
</comment>
<dbReference type="AlphaFoldDB" id="A0A7W8YW25"/>
<dbReference type="Proteomes" id="UP000537718">
    <property type="component" value="Unassembled WGS sequence"/>
</dbReference>
<dbReference type="PANTHER" id="PTHR37017:SF11">
    <property type="entry name" value="ESTERASE_LIPASE_THIOESTERASE DOMAIN-CONTAINING PROTEIN"/>
    <property type="match status" value="1"/>
</dbReference>
<protein>
    <submittedName>
        <fullName evidence="3">Pimeloyl-ACP methyl ester carboxylesterase</fullName>
    </submittedName>
</protein>
<evidence type="ECO:0000313" key="3">
    <source>
        <dbReference type="EMBL" id="MBB5622835.1"/>
    </source>
</evidence>
<feature type="signal peptide" evidence="1">
    <location>
        <begin position="1"/>
        <end position="22"/>
    </location>
</feature>
<feature type="domain" description="AB hydrolase-1" evidence="2">
    <location>
        <begin position="32"/>
        <end position="241"/>
    </location>
</feature>
<dbReference type="Pfam" id="PF12697">
    <property type="entry name" value="Abhydrolase_6"/>
    <property type="match status" value="1"/>
</dbReference>
<dbReference type="EMBL" id="JACHCF010000010">
    <property type="protein sequence ID" value="MBB5622835.1"/>
    <property type="molecule type" value="Genomic_DNA"/>
</dbReference>
<evidence type="ECO:0000259" key="2">
    <source>
        <dbReference type="Pfam" id="PF12697"/>
    </source>
</evidence>
<evidence type="ECO:0000256" key="1">
    <source>
        <dbReference type="SAM" id="SignalP"/>
    </source>
</evidence>
<dbReference type="SUPFAM" id="SSF53474">
    <property type="entry name" value="alpha/beta-Hydrolases"/>
    <property type="match status" value="1"/>
</dbReference>
<reference evidence="3 4" key="1">
    <citation type="submission" date="2020-08" db="EMBL/GenBank/DDBJ databases">
        <title>Genomic Encyclopedia of Type Strains, Phase IV (KMG-V): Genome sequencing to study the core and pangenomes of soil and plant-associated prokaryotes.</title>
        <authorList>
            <person name="Whitman W."/>
        </authorList>
    </citation>
    <scope>NUCLEOTIDE SEQUENCE [LARGE SCALE GENOMIC DNA]</scope>
    <source>
        <strain evidence="3 4">MP7CTX6</strain>
    </source>
</reference>
<dbReference type="InterPro" id="IPR000073">
    <property type="entry name" value="AB_hydrolase_1"/>
</dbReference>
<keyword evidence="1" id="KW-0732">Signal</keyword>
<evidence type="ECO:0000313" key="4">
    <source>
        <dbReference type="Proteomes" id="UP000537718"/>
    </source>
</evidence>
<dbReference type="RefSeq" id="WP_183868907.1">
    <property type="nucleotide sequence ID" value="NZ_JACHCF010000010.1"/>
</dbReference>
<sequence length="252" mass="27336">MKSVKMLSFLLLILLGTHITRAQDKSANKPTIIFVHGVWADGSSFVDQITALQSKGYNVISVQNPVTSLDDDVAATKRAIAMAPGKVILVGHSWGGFVITQAGNDPKVSGLVYIAAFAPDSGESVATLSSKGPATDISKYFIPSGEFIFLSKEGMQKSFAQDLSIKLQNLIYATQIPLKQSAFNDKSISPAWKEKASWYIVTKQDKALSPELQRFMSKRIKARTVEIESGHVAMFSHSKEILGVIEEAASAQ</sequence>
<dbReference type="PANTHER" id="PTHR37017">
    <property type="entry name" value="AB HYDROLASE-1 DOMAIN-CONTAINING PROTEIN-RELATED"/>
    <property type="match status" value="1"/>
</dbReference>
<organism evidence="3 4">
    <name type="scientific">Pedobacter cryoconitis</name>
    <dbReference type="NCBI Taxonomy" id="188932"/>
    <lineage>
        <taxon>Bacteria</taxon>
        <taxon>Pseudomonadati</taxon>
        <taxon>Bacteroidota</taxon>
        <taxon>Sphingobacteriia</taxon>
        <taxon>Sphingobacteriales</taxon>
        <taxon>Sphingobacteriaceae</taxon>
        <taxon>Pedobacter</taxon>
    </lineage>
</organism>
<feature type="chain" id="PRO_5031106023" evidence="1">
    <location>
        <begin position="23"/>
        <end position="252"/>
    </location>
</feature>
<gene>
    <name evidence="3" type="ORF">HDE69_003917</name>
</gene>
<dbReference type="InterPro" id="IPR029058">
    <property type="entry name" value="AB_hydrolase_fold"/>
</dbReference>